<sequence>MTEPNTTTEPDPDGVDAQVRWPARPAAAGHVPSLDPAVTALLDRLGDLPDLPVARHGDVYASLHDELLAALNETVSDQAPGRDTTAGTGTETGDATHDQA</sequence>
<keyword evidence="3" id="KW-1185">Reference proteome</keyword>
<evidence type="ECO:0000313" key="2">
    <source>
        <dbReference type="EMBL" id="MDR7084927.1"/>
    </source>
</evidence>
<feature type="region of interest" description="Disordered" evidence="1">
    <location>
        <begin position="1"/>
        <end position="33"/>
    </location>
</feature>
<feature type="compositionally biased region" description="Low complexity" evidence="1">
    <location>
        <begin position="83"/>
        <end position="93"/>
    </location>
</feature>
<dbReference type="Proteomes" id="UP001252243">
    <property type="component" value="Unassembled WGS sequence"/>
</dbReference>
<name>A0ABU1UIA6_9MICC</name>
<organism evidence="2 3">
    <name type="scientific">Arthrobacter ginsengisoli</name>
    <dbReference type="NCBI Taxonomy" id="1356565"/>
    <lineage>
        <taxon>Bacteria</taxon>
        <taxon>Bacillati</taxon>
        <taxon>Actinomycetota</taxon>
        <taxon>Actinomycetes</taxon>
        <taxon>Micrococcales</taxon>
        <taxon>Micrococcaceae</taxon>
        <taxon>Arthrobacter</taxon>
    </lineage>
</organism>
<comment type="caution">
    <text evidence="2">The sequence shown here is derived from an EMBL/GenBank/DDBJ whole genome shotgun (WGS) entry which is preliminary data.</text>
</comment>
<reference evidence="2 3" key="1">
    <citation type="submission" date="2023-07" db="EMBL/GenBank/DDBJ databases">
        <title>Sorghum-associated microbial communities from plants grown in Nebraska, USA.</title>
        <authorList>
            <person name="Schachtman D."/>
        </authorList>
    </citation>
    <scope>NUCLEOTIDE SEQUENCE [LARGE SCALE GENOMIC DNA]</scope>
    <source>
        <strain evidence="2 3">BE167</strain>
    </source>
</reference>
<evidence type="ECO:0000313" key="3">
    <source>
        <dbReference type="Proteomes" id="UP001252243"/>
    </source>
</evidence>
<evidence type="ECO:0000256" key="1">
    <source>
        <dbReference type="SAM" id="MobiDB-lite"/>
    </source>
</evidence>
<accession>A0ABU1UIA6</accession>
<dbReference type="RefSeq" id="WP_310062111.1">
    <property type="nucleotide sequence ID" value="NZ_JAVDVQ010000037.1"/>
</dbReference>
<proteinExistence type="predicted"/>
<protein>
    <submittedName>
        <fullName evidence="2">Uncharacterized protein</fullName>
    </submittedName>
</protein>
<feature type="region of interest" description="Disordered" evidence="1">
    <location>
        <begin position="72"/>
        <end position="100"/>
    </location>
</feature>
<gene>
    <name evidence="2" type="ORF">J2X01_004246</name>
</gene>
<dbReference type="EMBL" id="JAVDVQ010000037">
    <property type="protein sequence ID" value="MDR7084927.1"/>
    <property type="molecule type" value="Genomic_DNA"/>
</dbReference>